<sequence length="346" mass="38201">MFYCSEHAQRANFLCPGSARRATSRKVVFDVHRWAKCGLMFLLNKSVDKNLDKSDRYKIKGVGVGSDIFDESSNGPSTSGATTGGPNGTVKPPKFTQQADCICPECGQPTAACRFAPHLEKCMGMGRNSSRVARRRLAAVCSSSSLSSLTRGNKNADVQQQQQNVTTRSSIHVSNSASKLRSMPKNTTTKRTRAKIWIEEEGEDEDAEESDGILNHNLINNDNNHGSLDGEDSNSSANQPRGGMYEDDDDWSNTSGGGVNSRKKNRQKKNFTPKTSRRRLKVDTSFKRKQACLSEERFNEDTSLLSDFLGCTQYSQTSNTNDLSVNTHYLGHHDLSEMQDVPSPSL</sequence>
<feature type="region of interest" description="Disordered" evidence="11">
    <location>
        <begin position="70"/>
        <end position="91"/>
    </location>
</feature>
<evidence type="ECO:0000313" key="13">
    <source>
        <dbReference type="WBParaSite" id="nRc.2.0.1.t19780-RA"/>
    </source>
</evidence>
<dbReference type="Gene3D" id="3.30.160.60">
    <property type="entry name" value="Classic Zinc Finger"/>
    <property type="match status" value="1"/>
</dbReference>
<evidence type="ECO:0000313" key="12">
    <source>
        <dbReference type="Proteomes" id="UP000887565"/>
    </source>
</evidence>
<comment type="function">
    <text evidence="10">Component of the transcription regulatory histone acetylation (HAT) complex SAGA, a multiprotein complex that activates transcription by remodeling chromatin and mediating histone acetylation and deubiquitination. Within the SAGA complex, participates in a subcomplex that specifically deubiquitinates histone H2B. The SAGA complex is recruited to specific gene promoters by activators, where it is required for transcription.</text>
</comment>
<comment type="subcellular location">
    <subcellularLocation>
        <location evidence="1 10">Nucleus</location>
    </subcellularLocation>
</comment>
<dbReference type="GO" id="GO:0000124">
    <property type="term" value="C:SAGA complex"/>
    <property type="evidence" value="ECO:0007669"/>
    <property type="project" value="TreeGrafter"/>
</dbReference>
<evidence type="ECO:0000256" key="10">
    <source>
        <dbReference type="RuleBase" id="RU261113"/>
    </source>
</evidence>
<dbReference type="InterPro" id="IPR013246">
    <property type="entry name" value="SAGA_su_Sgf11"/>
</dbReference>
<dbReference type="GO" id="GO:0006325">
    <property type="term" value="P:chromatin organization"/>
    <property type="evidence" value="ECO:0007669"/>
    <property type="project" value="UniProtKB-KW"/>
</dbReference>
<keyword evidence="9" id="KW-0539">Nucleus</keyword>
<evidence type="ECO:0000256" key="6">
    <source>
        <dbReference type="ARBA" id="ARBA00023015"/>
    </source>
</evidence>
<name>A0A915J074_ROMCU</name>
<protein>
    <recommendedName>
        <fullName evidence="10">SAGA-associated factor 11</fullName>
    </recommendedName>
</protein>
<dbReference type="GO" id="GO:0008270">
    <property type="term" value="F:zinc ion binding"/>
    <property type="evidence" value="ECO:0007669"/>
    <property type="project" value="UniProtKB-KW"/>
</dbReference>
<feature type="compositionally biased region" description="Acidic residues" evidence="11">
    <location>
        <begin position="199"/>
        <end position="211"/>
    </location>
</feature>
<keyword evidence="12" id="KW-1185">Reference proteome</keyword>
<keyword evidence="6" id="KW-0805">Transcription regulation</keyword>
<dbReference type="GO" id="GO:0006357">
    <property type="term" value="P:regulation of transcription by RNA polymerase II"/>
    <property type="evidence" value="ECO:0007669"/>
    <property type="project" value="TreeGrafter"/>
</dbReference>
<evidence type="ECO:0000256" key="8">
    <source>
        <dbReference type="ARBA" id="ARBA00023163"/>
    </source>
</evidence>
<accession>A0A915J074</accession>
<dbReference type="InterPro" id="IPR051078">
    <property type="entry name" value="SGF11"/>
</dbReference>
<organism evidence="12 13">
    <name type="scientific">Romanomermis culicivorax</name>
    <name type="common">Nematode worm</name>
    <dbReference type="NCBI Taxonomy" id="13658"/>
    <lineage>
        <taxon>Eukaryota</taxon>
        <taxon>Metazoa</taxon>
        <taxon>Ecdysozoa</taxon>
        <taxon>Nematoda</taxon>
        <taxon>Enoplea</taxon>
        <taxon>Dorylaimia</taxon>
        <taxon>Mermithida</taxon>
        <taxon>Mermithoidea</taxon>
        <taxon>Mermithidae</taxon>
        <taxon>Romanomermis</taxon>
    </lineage>
</organism>
<dbReference type="Proteomes" id="UP000887565">
    <property type="component" value="Unplaced"/>
</dbReference>
<dbReference type="Pfam" id="PF08209">
    <property type="entry name" value="Sgf11"/>
    <property type="match status" value="1"/>
</dbReference>
<keyword evidence="7 10" id="KW-0010">Activator</keyword>
<evidence type="ECO:0000256" key="1">
    <source>
        <dbReference type="ARBA" id="ARBA00004123"/>
    </source>
</evidence>
<feature type="compositionally biased region" description="Low complexity" evidence="11">
    <location>
        <begin position="212"/>
        <end position="226"/>
    </location>
</feature>
<keyword evidence="2" id="KW-0479">Metal-binding</keyword>
<dbReference type="WBParaSite" id="nRc.2.0.1.t19780-RA">
    <property type="protein sequence ID" value="nRc.2.0.1.t19780-RA"/>
    <property type="gene ID" value="nRc.2.0.1.g19780"/>
</dbReference>
<dbReference type="AlphaFoldDB" id="A0A915J074"/>
<keyword evidence="5" id="KW-0156">Chromatin regulator</keyword>
<feature type="region of interest" description="Disordered" evidence="11">
    <location>
        <begin position="147"/>
        <end position="282"/>
    </location>
</feature>
<dbReference type="GO" id="GO:0003713">
    <property type="term" value="F:transcription coactivator activity"/>
    <property type="evidence" value="ECO:0007669"/>
    <property type="project" value="TreeGrafter"/>
</dbReference>
<evidence type="ECO:0000256" key="5">
    <source>
        <dbReference type="ARBA" id="ARBA00022853"/>
    </source>
</evidence>
<dbReference type="PANTHER" id="PTHR46367:SF1">
    <property type="entry name" value="ATAXIN-7-LIKE PROTEIN 3"/>
    <property type="match status" value="1"/>
</dbReference>
<keyword evidence="8" id="KW-0804">Transcription</keyword>
<evidence type="ECO:0000256" key="4">
    <source>
        <dbReference type="ARBA" id="ARBA00022833"/>
    </source>
</evidence>
<evidence type="ECO:0000256" key="11">
    <source>
        <dbReference type="SAM" id="MobiDB-lite"/>
    </source>
</evidence>
<reference evidence="13" key="1">
    <citation type="submission" date="2022-11" db="UniProtKB">
        <authorList>
            <consortium name="WormBaseParasite"/>
        </authorList>
    </citation>
    <scope>IDENTIFICATION</scope>
</reference>
<evidence type="ECO:0000256" key="2">
    <source>
        <dbReference type="ARBA" id="ARBA00022723"/>
    </source>
</evidence>
<keyword evidence="4" id="KW-0862">Zinc</keyword>
<evidence type="ECO:0000256" key="9">
    <source>
        <dbReference type="ARBA" id="ARBA00023242"/>
    </source>
</evidence>
<dbReference type="GO" id="GO:0071819">
    <property type="term" value="C:DUBm complex"/>
    <property type="evidence" value="ECO:0007669"/>
    <property type="project" value="TreeGrafter"/>
</dbReference>
<feature type="compositionally biased region" description="Low complexity" evidence="11">
    <location>
        <begin position="72"/>
        <end position="81"/>
    </location>
</feature>
<evidence type="ECO:0000256" key="7">
    <source>
        <dbReference type="ARBA" id="ARBA00023159"/>
    </source>
</evidence>
<comment type="subunit">
    <text evidence="10">Component of some SAGA transcription coactivator-HAT complexes.</text>
</comment>
<proteinExistence type="inferred from homology"/>
<keyword evidence="3" id="KW-0863">Zinc-finger</keyword>
<feature type="compositionally biased region" description="Polar residues" evidence="11">
    <location>
        <begin position="150"/>
        <end position="187"/>
    </location>
</feature>
<comment type="similarity">
    <text evidence="10">Belongs to the SGF11 family.</text>
</comment>
<dbReference type="PANTHER" id="PTHR46367">
    <property type="entry name" value="ATAXIN-7-LIKE PROTEIN 3"/>
    <property type="match status" value="1"/>
</dbReference>
<evidence type="ECO:0000256" key="3">
    <source>
        <dbReference type="ARBA" id="ARBA00022771"/>
    </source>
</evidence>
<feature type="compositionally biased region" description="Basic residues" evidence="11">
    <location>
        <begin position="261"/>
        <end position="280"/>
    </location>
</feature>